<comment type="caution">
    <text evidence="3">The sequence shown here is derived from an EMBL/GenBank/DDBJ whole genome shotgun (WGS) entry which is preliminary data.</text>
</comment>
<dbReference type="PANTHER" id="PTHR43148">
    <property type="entry name" value="GLYCERALDEHYDE-3-PHOSPHATE DEHYDROGENASE 2"/>
    <property type="match status" value="1"/>
</dbReference>
<dbReference type="Gene3D" id="3.30.360.10">
    <property type="entry name" value="Dihydrodipicolinate Reductase, domain 2"/>
    <property type="match status" value="1"/>
</dbReference>
<protein>
    <submittedName>
        <fullName evidence="3">Glyceraldehyde-3-phosphate dehydrogenase 1</fullName>
        <ecNumber evidence="3">1.2.1.12</ecNumber>
    </submittedName>
</protein>
<keyword evidence="1 3" id="KW-0560">Oxidoreductase</keyword>
<dbReference type="InterPro" id="IPR020829">
    <property type="entry name" value="GlycerAld_3-P_DH_cat"/>
</dbReference>
<dbReference type="InterPro" id="IPR020831">
    <property type="entry name" value="GlycerAld/Erythrose_P_DH"/>
</dbReference>
<dbReference type="GO" id="GO:0004365">
    <property type="term" value="F:glyceraldehyde-3-phosphate dehydrogenase (NAD+) (phosphorylating) activity"/>
    <property type="evidence" value="ECO:0007669"/>
    <property type="project" value="UniProtKB-EC"/>
</dbReference>
<dbReference type="Proteomes" id="UP000092504">
    <property type="component" value="Unassembled WGS sequence"/>
</dbReference>
<proteinExistence type="predicted"/>
<dbReference type="EMBL" id="MAJD01000002">
    <property type="protein sequence ID" value="OBX35570.1"/>
    <property type="molecule type" value="Genomic_DNA"/>
</dbReference>
<dbReference type="Pfam" id="PF02800">
    <property type="entry name" value="Gp_dh_C"/>
    <property type="match status" value="1"/>
</dbReference>
<reference evidence="3 4" key="1">
    <citation type="submission" date="2016-06" db="EMBL/GenBank/DDBJ databases">
        <title>Genome sequence of halotolerant plant growth promoting strain of Halomonas elongata HEK1 isolated from salterns of Rann of Kutch, Gujarat, India.</title>
        <authorList>
            <person name="Gaba S."/>
            <person name="Singh R.N."/>
            <person name="Abrol S."/>
            <person name="Kaushik R."/>
            <person name="Saxena A.K."/>
        </authorList>
    </citation>
    <scope>NUCLEOTIDE SEQUENCE [LARGE SCALE GENOMIC DNA]</scope>
    <source>
        <strain evidence="3 4">HEK1</strain>
    </source>
</reference>
<dbReference type="SUPFAM" id="SSF55347">
    <property type="entry name" value="Glyceraldehyde-3-phosphate dehydrogenase-like, C-terminal domain"/>
    <property type="match status" value="1"/>
</dbReference>
<feature type="domain" description="Glyceraldehyde 3-phosphate dehydrogenase catalytic" evidence="2">
    <location>
        <begin position="1"/>
        <end position="38"/>
    </location>
</feature>
<evidence type="ECO:0000256" key="1">
    <source>
        <dbReference type="ARBA" id="ARBA00023002"/>
    </source>
</evidence>
<sequence length="61" mass="7066">MTTVHAYTNDQNLSDVYHKDPYRARSATHSMIPAKTGRRRRSGWFCRNSMGASMAWRCACR</sequence>
<dbReference type="PATRIC" id="fig|2746.7.peg.4788"/>
<dbReference type="EC" id="1.2.1.12" evidence="3"/>
<evidence type="ECO:0000313" key="4">
    <source>
        <dbReference type="Proteomes" id="UP000092504"/>
    </source>
</evidence>
<evidence type="ECO:0000313" key="3">
    <source>
        <dbReference type="EMBL" id="OBX35570.1"/>
    </source>
</evidence>
<accession>A0A1B8P018</accession>
<organism evidence="3 4">
    <name type="scientific">Halomonas elongata</name>
    <dbReference type="NCBI Taxonomy" id="2746"/>
    <lineage>
        <taxon>Bacteria</taxon>
        <taxon>Pseudomonadati</taxon>
        <taxon>Pseudomonadota</taxon>
        <taxon>Gammaproteobacteria</taxon>
        <taxon>Oceanospirillales</taxon>
        <taxon>Halomonadaceae</taxon>
        <taxon>Halomonas</taxon>
    </lineage>
</organism>
<dbReference type="AlphaFoldDB" id="A0A1B8P018"/>
<name>A0A1B8P018_HALEL</name>
<gene>
    <name evidence="3" type="primary">gap1</name>
    <name evidence="3" type="ORF">A8U91_04644</name>
</gene>
<evidence type="ECO:0000259" key="2">
    <source>
        <dbReference type="Pfam" id="PF02800"/>
    </source>
</evidence>